<dbReference type="Pfam" id="PF00459">
    <property type="entry name" value="Inositol_P"/>
    <property type="match status" value="1"/>
</dbReference>
<name>A0ABS6SFV8_9SPHN</name>
<dbReference type="CDD" id="cd01638">
    <property type="entry name" value="CysQ"/>
    <property type="match status" value="1"/>
</dbReference>
<dbReference type="PANTHER" id="PTHR43028:SF5">
    <property type="entry name" value="3'(2'),5'-BISPHOSPHATE NUCLEOTIDASE 1"/>
    <property type="match status" value="1"/>
</dbReference>
<comment type="catalytic activity">
    <reaction evidence="1">
        <text>adenosine 3',5'-bisphosphate + H2O = AMP + phosphate</text>
        <dbReference type="Rhea" id="RHEA:10040"/>
        <dbReference type="ChEBI" id="CHEBI:15377"/>
        <dbReference type="ChEBI" id="CHEBI:43474"/>
        <dbReference type="ChEBI" id="CHEBI:58343"/>
        <dbReference type="ChEBI" id="CHEBI:456215"/>
        <dbReference type="EC" id="3.1.3.7"/>
    </reaction>
</comment>
<dbReference type="InterPro" id="IPR050725">
    <property type="entry name" value="CysQ/Inositol_MonoPase"/>
</dbReference>
<dbReference type="EMBL" id="JAGSPA010000003">
    <property type="protein sequence ID" value="MBV7257300.1"/>
    <property type="molecule type" value="Genomic_DNA"/>
</dbReference>
<evidence type="ECO:0000256" key="1">
    <source>
        <dbReference type="ARBA" id="ARBA00001625"/>
    </source>
</evidence>
<dbReference type="InterPro" id="IPR020583">
    <property type="entry name" value="Inositol_monoP_metal-BS"/>
</dbReference>
<dbReference type="PANTHER" id="PTHR43028">
    <property type="entry name" value="3'(2'),5'-BISPHOSPHATE NUCLEOTIDASE 1"/>
    <property type="match status" value="1"/>
</dbReference>
<comment type="caution">
    <text evidence="6">The sequence shown here is derived from an EMBL/GenBank/DDBJ whole genome shotgun (WGS) entry which is preliminary data.</text>
</comment>
<organism evidence="6 7">
    <name type="scientific">Pacificimonas pallii</name>
    <dbReference type="NCBI Taxonomy" id="2827236"/>
    <lineage>
        <taxon>Bacteria</taxon>
        <taxon>Pseudomonadati</taxon>
        <taxon>Pseudomonadota</taxon>
        <taxon>Alphaproteobacteria</taxon>
        <taxon>Sphingomonadales</taxon>
        <taxon>Sphingosinicellaceae</taxon>
        <taxon>Pacificimonas</taxon>
    </lineage>
</organism>
<evidence type="ECO:0000256" key="2">
    <source>
        <dbReference type="ARBA" id="ARBA00022723"/>
    </source>
</evidence>
<evidence type="ECO:0000313" key="7">
    <source>
        <dbReference type="Proteomes" id="UP000722336"/>
    </source>
</evidence>
<dbReference type="PROSITE" id="PS00629">
    <property type="entry name" value="IMP_1"/>
    <property type="match status" value="1"/>
</dbReference>
<dbReference type="Proteomes" id="UP000722336">
    <property type="component" value="Unassembled WGS sequence"/>
</dbReference>
<keyword evidence="7" id="KW-1185">Reference proteome</keyword>
<protein>
    <recommendedName>
        <fullName evidence="4">3'(2'),5-bisphosphonucleoside 3'(2')-phosphohydrolase</fullName>
    </recommendedName>
    <alternativeName>
        <fullName evidence="5">DPNPase</fullName>
    </alternativeName>
</protein>
<gene>
    <name evidence="6" type="ORF">KCG44_10945</name>
</gene>
<evidence type="ECO:0000256" key="3">
    <source>
        <dbReference type="ARBA" id="ARBA00022842"/>
    </source>
</evidence>
<accession>A0ABS6SFV8</accession>
<dbReference type="InterPro" id="IPR000760">
    <property type="entry name" value="Inositol_monophosphatase-like"/>
</dbReference>
<reference evidence="6 7" key="1">
    <citation type="submission" date="2021-04" db="EMBL/GenBank/DDBJ databases">
        <authorList>
            <person name="Pira H."/>
            <person name="Risdian C."/>
            <person name="Wink J."/>
        </authorList>
    </citation>
    <scope>NUCLEOTIDE SEQUENCE [LARGE SCALE GENOMIC DNA]</scope>
    <source>
        <strain evidence="6 7">WHA3</strain>
    </source>
</reference>
<evidence type="ECO:0000256" key="5">
    <source>
        <dbReference type="ARBA" id="ARBA00042530"/>
    </source>
</evidence>
<proteinExistence type="predicted"/>
<evidence type="ECO:0000256" key="4">
    <source>
        <dbReference type="ARBA" id="ARBA00041694"/>
    </source>
</evidence>
<sequence>MTDEDLAADLAIRAGALLVDLRASSGLSGGALGAAGDARANDAILAALGTARPDDAVLSEESTDSAARLSARRVWIIDPLDGTREYRAGRNDWAVHVALSIDGEATLGAVALPARDIVLRSDQTRPLTGEAARLRIATSRSRPAPVAAFAAERLGGTLVHIGSAGAKTAAVIMGEADAYLHSGAQSEWDNCAPVAVAQAAGLHCSRLDGAALRYNRADVVVPDILICHPARARQIIALASEYRASHDDEPDTRR</sequence>
<dbReference type="RefSeq" id="WP_218446123.1">
    <property type="nucleotide sequence ID" value="NZ_JAGSPA010000003.1"/>
</dbReference>
<keyword evidence="2" id="KW-0479">Metal-binding</keyword>
<keyword evidence="3" id="KW-0460">Magnesium</keyword>
<evidence type="ECO:0000313" key="6">
    <source>
        <dbReference type="EMBL" id="MBV7257300.1"/>
    </source>
</evidence>